<evidence type="ECO:0000313" key="3">
    <source>
        <dbReference type="Proteomes" id="UP000005933"/>
    </source>
</evidence>
<dbReference type="InterPro" id="IPR021735">
    <property type="entry name" value="DUF3306"/>
</dbReference>
<evidence type="ECO:0000313" key="2">
    <source>
        <dbReference type="EMBL" id="EAP73800.1"/>
    </source>
</evidence>
<accession>A0AB33VG42</accession>
<dbReference type="Pfam" id="PF11748">
    <property type="entry name" value="DUF3306"/>
    <property type="match status" value="1"/>
</dbReference>
<gene>
    <name evidence="2" type="ORF">RRSL_03631</name>
</gene>
<feature type="compositionally biased region" description="Pro residues" evidence="1">
    <location>
        <begin position="170"/>
        <end position="179"/>
    </location>
</feature>
<sequence length="197" mass="20397">MSESSFLSRWSRRKAADRRGEPEPDPAQPADEPAAAHVVPVPAPAPAPVAAAAEPVPDAPPLPTLEDAARLTPADDFAPFVAQGVDEAVKRAALKKLFADPHFNVMDGLDTYIDDYSQPDPIPPEMLRELRQATALRLFGSPDEAGSTTVDSEPTTAPGAPGVAAGEGPPVQPAAPPVPDASAQATPHSGDKPPSVE</sequence>
<evidence type="ECO:0000256" key="1">
    <source>
        <dbReference type="SAM" id="MobiDB-lite"/>
    </source>
</evidence>
<dbReference type="EMBL" id="AAKL01000010">
    <property type="protein sequence ID" value="EAP73800.1"/>
    <property type="molecule type" value="Genomic_DNA"/>
</dbReference>
<protein>
    <recommendedName>
        <fullName evidence="4">DUF3306 domain-containing protein</fullName>
    </recommendedName>
</protein>
<feature type="compositionally biased region" description="Low complexity" evidence="1">
    <location>
        <begin position="28"/>
        <end position="40"/>
    </location>
</feature>
<feature type="compositionally biased region" description="Low complexity" evidence="1">
    <location>
        <begin position="153"/>
        <end position="169"/>
    </location>
</feature>
<reference evidence="2 3" key="1">
    <citation type="journal article" date="2006" name="Mol. Plant Microbe Interact.">
        <title>Identification of open reading frames unique to a select agent: Ralstonia solanacearum race 3 biovar 2.</title>
        <authorList>
            <person name="Gabriel D.W."/>
            <person name="Allen C."/>
            <person name="Schell M."/>
            <person name="Denny T.P."/>
            <person name="Greenberg J.T."/>
            <person name="Duan Y.P."/>
            <person name="Flores-Cruz Z."/>
            <person name="Huang Q."/>
            <person name="Clifford J.M."/>
            <person name="Presting G."/>
            <person name="Gonzalez E.T."/>
            <person name="Reddy J."/>
            <person name="Elphinstone J."/>
            <person name="Swanson J."/>
            <person name="Yao J."/>
            <person name="Mulholland V."/>
            <person name="Liu L."/>
            <person name="Farmerie W."/>
            <person name="Patnaikuni M."/>
            <person name="Balogh B."/>
            <person name="Norman D."/>
            <person name="Alvarez A."/>
            <person name="Castillo J.A."/>
            <person name="Jones J."/>
            <person name="Saddler G."/>
            <person name="Walunas T."/>
            <person name="Zhukov A."/>
            <person name="Mikhailova N."/>
        </authorList>
    </citation>
    <scope>NUCLEOTIDE SEQUENCE [LARGE SCALE GENOMIC DNA]</scope>
    <source>
        <strain evidence="2 3">UW551</strain>
    </source>
</reference>
<feature type="region of interest" description="Disordered" evidence="1">
    <location>
        <begin position="1"/>
        <end position="66"/>
    </location>
</feature>
<comment type="caution">
    <text evidence="2">The sequence shown here is derived from an EMBL/GenBank/DDBJ whole genome shotgun (WGS) entry which is preliminary data.</text>
</comment>
<dbReference type="RefSeq" id="WP_003262470.1">
    <property type="nucleotide sequence ID" value="NZ_AAKL01000010.1"/>
</dbReference>
<organism evidence="2 3">
    <name type="scientific">Ralstonia solanacearum (strain UW551)</name>
    <dbReference type="NCBI Taxonomy" id="342110"/>
    <lineage>
        <taxon>Bacteria</taxon>
        <taxon>Pseudomonadati</taxon>
        <taxon>Pseudomonadota</taxon>
        <taxon>Betaproteobacteria</taxon>
        <taxon>Burkholderiales</taxon>
        <taxon>Burkholderiaceae</taxon>
        <taxon>Ralstonia</taxon>
        <taxon>Ralstonia solanacearum species complex</taxon>
    </lineage>
</organism>
<dbReference type="Proteomes" id="UP000005933">
    <property type="component" value="Unassembled WGS sequence"/>
</dbReference>
<proteinExistence type="predicted"/>
<dbReference type="AlphaFoldDB" id="A0AB33VG42"/>
<name>A0AB33VG42_RALSU</name>
<evidence type="ECO:0008006" key="4">
    <source>
        <dbReference type="Google" id="ProtNLM"/>
    </source>
</evidence>
<feature type="region of interest" description="Disordered" evidence="1">
    <location>
        <begin position="138"/>
        <end position="197"/>
    </location>
</feature>